<sequence>MLACALISIINVFPFRYKALIRKLPVINYNTLRRLISHLSAIASQDEPGLHLGSYSANCRRTKGQRLCSNIGESDVCRDLIEHYSELFEVQPEELERERLITEVLTQISSSHDSGQHGHFKRSGEDKVDDDDVTTLSAAATTSTSSDVI</sequence>
<name>A0A7T8GW08_CALRO</name>
<evidence type="ECO:0000313" key="2">
    <source>
        <dbReference type="EMBL" id="QQP38475.1"/>
    </source>
</evidence>
<evidence type="ECO:0000256" key="1">
    <source>
        <dbReference type="SAM" id="MobiDB-lite"/>
    </source>
</evidence>
<organism evidence="2 3">
    <name type="scientific">Caligus rogercresseyi</name>
    <name type="common">Sea louse</name>
    <dbReference type="NCBI Taxonomy" id="217165"/>
    <lineage>
        <taxon>Eukaryota</taxon>
        <taxon>Metazoa</taxon>
        <taxon>Ecdysozoa</taxon>
        <taxon>Arthropoda</taxon>
        <taxon>Crustacea</taxon>
        <taxon>Multicrustacea</taxon>
        <taxon>Hexanauplia</taxon>
        <taxon>Copepoda</taxon>
        <taxon>Siphonostomatoida</taxon>
        <taxon>Caligidae</taxon>
        <taxon>Caligus</taxon>
    </lineage>
</organism>
<reference evidence="3" key="1">
    <citation type="submission" date="2021-01" db="EMBL/GenBank/DDBJ databases">
        <title>Caligus Genome Assembly.</title>
        <authorList>
            <person name="Gallardo-Escarate C."/>
        </authorList>
    </citation>
    <scope>NUCLEOTIDE SEQUENCE [LARGE SCALE GENOMIC DNA]</scope>
</reference>
<evidence type="ECO:0000313" key="3">
    <source>
        <dbReference type="Proteomes" id="UP000595437"/>
    </source>
</evidence>
<dbReference type="Gene3D" id="1.10.555.10">
    <property type="entry name" value="Rho GTPase activation protein"/>
    <property type="match status" value="1"/>
</dbReference>
<gene>
    <name evidence="2" type="ORF">FKW44_019053</name>
</gene>
<feature type="non-terminal residue" evidence="2">
    <location>
        <position position="1"/>
    </location>
</feature>
<dbReference type="AlphaFoldDB" id="A0A7T8GW08"/>
<dbReference type="EMBL" id="CP045902">
    <property type="protein sequence ID" value="QQP38475.1"/>
    <property type="molecule type" value="Genomic_DNA"/>
</dbReference>
<dbReference type="Proteomes" id="UP000595437">
    <property type="component" value="Chromosome 13"/>
</dbReference>
<accession>A0A7T8GW08</accession>
<dbReference type="OrthoDB" id="29546at2759"/>
<dbReference type="InterPro" id="IPR008936">
    <property type="entry name" value="Rho_GTPase_activation_prot"/>
</dbReference>
<keyword evidence="3" id="KW-1185">Reference proteome</keyword>
<protein>
    <submittedName>
        <fullName evidence="2">Uncharacterized protein</fullName>
    </submittedName>
</protein>
<feature type="region of interest" description="Disordered" evidence="1">
    <location>
        <begin position="109"/>
        <end position="131"/>
    </location>
</feature>
<proteinExistence type="predicted"/>
<dbReference type="SUPFAM" id="SSF48350">
    <property type="entry name" value="GTPase activation domain, GAP"/>
    <property type="match status" value="1"/>
</dbReference>